<proteinExistence type="predicted"/>
<sequence length="121" mass="12635">MGDKNYDREKVITINDTPIALTFTGAETPTAEAPLAVGADGEAAITVLADADESGGVDVQDLYTISIVPVIDTLAPGKQRLIISVTPVRGDATLGSTRSLIVDHPETMDAWQSSAGRARQA</sequence>
<reference evidence="1" key="1">
    <citation type="journal article" date="2015" name="Nature">
        <title>Complex archaea that bridge the gap between prokaryotes and eukaryotes.</title>
        <authorList>
            <person name="Spang A."/>
            <person name="Saw J.H."/>
            <person name="Jorgensen S.L."/>
            <person name="Zaremba-Niedzwiedzka K."/>
            <person name="Martijn J."/>
            <person name="Lind A.E."/>
            <person name="van Eijk R."/>
            <person name="Schleper C."/>
            <person name="Guy L."/>
            <person name="Ettema T.J."/>
        </authorList>
    </citation>
    <scope>NUCLEOTIDE SEQUENCE</scope>
</reference>
<dbReference type="EMBL" id="LAZR01000153">
    <property type="protein sequence ID" value="KKN86006.1"/>
    <property type="molecule type" value="Genomic_DNA"/>
</dbReference>
<evidence type="ECO:0000313" key="1">
    <source>
        <dbReference type="EMBL" id="KKN86006.1"/>
    </source>
</evidence>
<organism evidence="1">
    <name type="scientific">marine sediment metagenome</name>
    <dbReference type="NCBI Taxonomy" id="412755"/>
    <lineage>
        <taxon>unclassified sequences</taxon>
        <taxon>metagenomes</taxon>
        <taxon>ecological metagenomes</taxon>
    </lineage>
</organism>
<gene>
    <name evidence="1" type="ORF">LCGC14_0274180</name>
</gene>
<comment type="caution">
    <text evidence="1">The sequence shown here is derived from an EMBL/GenBank/DDBJ whole genome shotgun (WGS) entry which is preliminary data.</text>
</comment>
<protein>
    <submittedName>
        <fullName evidence="1">Uncharacterized protein</fullName>
    </submittedName>
</protein>
<dbReference type="AlphaFoldDB" id="A0A0F9WJ59"/>
<accession>A0A0F9WJ59</accession>
<name>A0A0F9WJ59_9ZZZZ</name>